<name>A0ABZ0VAH5_9MICO</name>
<reference evidence="1 2" key="1">
    <citation type="submission" date="2023-06" db="EMBL/GenBank/DDBJ databases">
        <title>Rock-solubilizing bacteria, Microbacterium invictum, promotes re-establishment of vegetation in rocky wasteland by accelerating rock bio-weathering and reshaping soil bacterial community.</title>
        <authorList>
            <person name="Liu C."/>
        </authorList>
    </citation>
    <scope>NUCLEOTIDE SEQUENCE [LARGE SCALE GENOMIC DNA]</scope>
    <source>
        <strain evidence="1 2">X-18</strain>
    </source>
</reference>
<gene>
    <name evidence="1" type="ORF">T9R20_01340</name>
</gene>
<accession>A0ABZ0VAH5</accession>
<dbReference type="Proteomes" id="UP001324533">
    <property type="component" value="Chromosome"/>
</dbReference>
<dbReference type="EMBL" id="CP139779">
    <property type="protein sequence ID" value="WQB70632.1"/>
    <property type="molecule type" value="Genomic_DNA"/>
</dbReference>
<dbReference type="RefSeq" id="WP_322410772.1">
    <property type="nucleotide sequence ID" value="NZ_CP139779.1"/>
</dbReference>
<evidence type="ECO:0000313" key="2">
    <source>
        <dbReference type="Proteomes" id="UP001324533"/>
    </source>
</evidence>
<organism evidence="1 2">
    <name type="scientific">Microbacterium invictum</name>
    <dbReference type="NCBI Taxonomy" id="515415"/>
    <lineage>
        <taxon>Bacteria</taxon>
        <taxon>Bacillati</taxon>
        <taxon>Actinomycetota</taxon>
        <taxon>Actinomycetes</taxon>
        <taxon>Micrococcales</taxon>
        <taxon>Microbacteriaceae</taxon>
        <taxon>Microbacterium</taxon>
    </lineage>
</organism>
<protein>
    <submittedName>
        <fullName evidence="1">Uncharacterized protein</fullName>
    </submittedName>
</protein>
<evidence type="ECO:0000313" key="1">
    <source>
        <dbReference type="EMBL" id="WQB70632.1"/>
    </source>
</evidence>
<sequence>MPFRNAATLQAWLEEFLASGEHAGFAGTVRVIPQDGADGADTGLVGVKFERLSTTTAIRPEQPGSARWLVSFEPRDSPVSMPPEQVSALAEDLTYVARLCRFLERKSAQYLEGDQP</sequence>
<proteinExistence type="predicted"/>
<keyword evidence="2" id="KW-1185">Reference proteome</keyword>